<dbReference type="AlphaFoldDB" id="A0A0K9NX73"/>
<dbReference type="InterPro" id="IPR036638">
    <property type="entry name" value="HLH_DNA-bd_sf"/>
</dbReference>
<gene>
    <name evidence="8" type="ORF">ZOSMA_58G00740</name>
</gene>
<dbReference type="STRING" id="29655.A0A0K9NX73"/>
<dbReference type="FunFam" id="4.10.280.10:FF:000002">
    <property type="entry name" value="Basic helix-loop-helix transcription factor"/>
    <property type="match status" value="1"/>
</dbReference>
<proteinExistence type="inferred from homology"/>
<evidence type="ECO:0000256" key="1">
    <source>
        <dbReference type="ARBA" id="ARBA00004123"/>
    </source>
</evidence>
<comment type="similarity">
    <text evidence="2">Belongs to the bHLH protein family.</text>
</comment>
<evidence type="ECO:0000256" key="4">
    <source>
        <dbReference type="ARBA" id="ARBA00023163"/>
    </source>
</evidence>
<feature type="region of interest" description="Disordered" evidence="6">
    <location>
        <begin position="193"/>
        <end position="302"/>
    </location>
</feature>
<keyword evidence="3" id="KW-0805">Transcription regulation</keyword>
<dbReference type="InterPro" id="IPR011598">
    <property type="entry name" value="bHLH_dom"/>
</dbReference>
<dbReference type="OrthoDB" id="775589at2759"/>
<feature type="compositionally biased region" description="Basic and acidic residues" evidence="6">
    <location>
        <begin position="293"/>
        <end position="302"/>
    </location>
</feature>
<dbReference type="PANTHER" id="PTHR12565:SF184">
    <property type="entry name" value="BHLH TRANSCRIPTION FACTOR"/>
    <property type="match status" value="1"/>
</dbReference>
<dbReference type="PROSITE" id="PS50888">
    <property type="entry name" value="BHLH"/>
    <property type="match status" value="1"/>
</dbReference>
<dbReference type="CDD" id="cd18919">
    <property type="entry name" value="bHLH_AtBPE_like"/>
    <property type="match status" value="1"/>
</dbReference>
<comment type="subcellular location">
    <subcellularLocation>
        <location evidence="1">Nucleus</location>
    </subcellularLocation>
</comment>
<evidence type="ECO:0000313" key="9">
    <source>
        <dbReference type="Proteomes" id="UP000036987"/>
    </source>
</evidence>
<sequence>MDSNGRFLTGSGANLRQASEMNCGTTEHVMQPCFLNLGYWDQSMDQSSLFGSGLTSMVSSPSTAPATAQESVVLGEVIGRLGSICNSGEISPQSHSHSPTNSCYVTPLNSPKGLNLPAISENLAIPPPPSLPALRMTYLPPFVSDPSFTQRLPRFSSLGNGGGSQLGIENIPHIGLIPARSPTISDAQFGISRDESTSVSDRPIGGGTCSGDGSNSRKRKAVQKGKTNDFPISSMTMISDTSCKPRNSIQMETMDSDSKRVKCSEAMGRRSTKNELNKPKVEPSSSRGGGGGDQKEEKEDKSKQDYIHVRARRGQATDSHSLAERVRREKISERMNFLQDLVPGCNKVTGKAVRLDEIINYVQSLQRQVEFLSMKLATVNPWTEFNMESHACKDIYESHRRGSVAFPSEVSTVNADPAFPFVLHTQMQSSTLRKSGGMQLPTFNGFPNFTSPSTQQQVSSDFYDNDLQNIVQMGGNIGPTNQLN</sequence>
<dbReference type="SUPFAM" id="SSF47459">
    <property type="entry name" value="HLH, helix-loop-helix DNA-binding domain"/>
    <property type="match status" value="1"/>
</dbReference>
<reference evidence="9" key="1">
    <citation type="journal article" date="2016" name="Nature">
        <title>The genome of the seagrass Zostera marina reveals angiosperm adaptation to the sea.</title>
        <authorList>
            <person name="Olsen J.L."/>
            <person name="Rouze P."/>
            <person name="Verhelst B."/>
            <person name="Lin Y.-C."/>
            <person name="Bayer T."/>
            <person name="Collen J."/>
            <person name="Dattolo E."/>
            <person name="De Paoli E."/>
            <person name="Dittami S."/>
            <person name="Maumus F."/>
            <person name="Michel G."/>
            <person name="Kersting A."/>
            <person name="Lauritano C."/>
            <person name="Lohaus R."/>
            <person name="Toepel M."/>
            <person name="Tonon T."/>
            <person name="Vanneste K."/>
            <person name="Amirebrahimi M."/>
            <person name="Brakel J."/>
            <person name="Bostroem C."/>
            <person name="Chovatia M."/>
            <person name="Grimwood J."/>
            <person name="Jenkins J.W."/>
            <person name="Jueterbock A."/>
            <person name="Mraz A."/>
            <person name="Stam W.T."/>
            <person name="Tice H."/>
            <person name="Bornberg-Bauer E."/>
            <person name="Green P.J."/>
            <person name="Pearson G.A."/>
            <person name="Procaccini G."/>
            <person name="Duarte C.M."/>
            <person name="Schmutz J."/>
            <person name="Reusch T.B.H."/>
            <person name="Van de Peer Y."/>
        </authorList>
    </citation>
    <scope>NUCLEOTIDE SEQUENCE [LARGE SCALE GENOMIC DNA]</scope>
    <source>
        <strain evidence="9">cv. Finnish</strain>
    </source>
</reference>
<dbReference type="GO" id="GO:0005634">
    <property type="term" value="C:nucleus"/>
    <property type="evidence" value="ECO:0000318"/>
    <property type="project" value="GO_Central"/>
</dbReference>
<organism evidence="8 9">
    <name type="scientific">Zostera marina</name>
    <name type="common">Eelgrass</name>
    <dbReference type="NCBI Taxonomy" id="29655"/>
    <lineage>
        <taxon>Eukaryota</taxon>
        <taxon>Viridiplantae</taxon>
        <taxon>Streptophyta</taxon>
        <taxon>Embryophyta</taxon>
        <taxon>Tracheophyta</taxon>
        <taxon>Spermatophyta</taxon>
        <taxon>Magnoliopsida</taxon>
        <taxon>Liliopsida</taxon>
        <taxon>Zosteraceae</taxon>
        <taxon>Zostera</taxon>
    </lineage>
</organism>
<name>A0A0K9NX73_ZOSMR</name>
<dbReference type="Pfam" id="PF00010">
    <property type="entry name" value="HLH"/>
    <property type="match status" value="1"/>
</dbReference>
<dbReference type="GO" id="GO:0003700">
    <property type="term" value="F:DNA-binding transcription factor activity"/>
    <property type="evidence" value="ECO:0000318"/>
    <property type="project" value="GO_Central"/>
</dbReference>
<accession>A0A0K9NX73</accession>
<comment type="caution">
    <text evidence="8">The sequence shown here is derived from an EMBL/GenBank/DDBJ whole genome shotgun (WGS) entry which is preliminary data.</text>
</comment>
<evidence type="ECO:0000313" key="8">
    <source>
        <dbReference type="EMBL" id="KMZ60617.1"/>
    </source>
</evidence>
<dbReference type="Proteomes" id="UP000036987">
    <property type="component" value="Unassembled WGS sequence"/>
</dbReference>
<dbReference type="EMBL" id="LFYR01001606">
    <property type="protein sequence ID" value="KMZ60617.1"/>
    <property type="molecule type" value="Genomic_DNA"/>
</dbReference>
<protein>
    <submittedName>
        <fullName evidence="8">BHLH transcription factor</fullName>
    </submittedName>
</protein>
<evidence type="ECO:0000256" key="2">
    <source>
        <dbReference type="ARBA" id="ARBA00005510"/>
    </source>
</evidence>
<feature type="compositionally biased region" description="Polar residues" evidence="6">
    <location>
        <begin position="230"/>
        <end position="253"/>
    </location>
</feature>
<dbReference type="Gene3D" id="4.10.280.10">
    <property type="entry name" value="Helix-loop-helix DNA-binding domain"/>
    <property type="match status" value="1"/>
</dbReference>
<evidence type="ECO:0000256" key="6">
    <source>
        <dbReference type="SAM" id="MobiDB-lite"/>
    </source>
</evidence>
<keyword evidence="4" id="KW-0804">Transcription</keyword>
<feature type="domain" description="BHLH" evidence="7">
    <location>
        <begin position="315"/>
        <end position="365"/>
    </location>
</feature>
<evidence type="ECO:0000256" key="3">
    <source>
        <dbReference type="ARBA" id="ARBA00023015"/>
    </source>
</evidence>
<dbReference type="PANTHER" id="PTHR12565">
    <property type="entry name" value="STEROL REGULATORY ELEMENT-BINDING PROTEIN"/>
    <property type="match status" value="1"/>
</dbReference>
<feature type="compositionally biased region" description="Basic and acidic residues" evidence="6">
    <location>
        <begin position="272"/>
        <end position="281"/>
    </location>
</feature>
<dbReference type="OMA" id="MESHACK"/>
<dbReference type="SMART" id="SM00353">
    <property type="entry name" value="HLH"/>
    <property type="match status" value="1"/>
</dbReference>
<keyword evidence="9" id="KW-1185">Reference proteome</keyword>
<dbReference type="InterPro" id="IPR024097">
    <property type="entry name" value="bHLH_ZIP_TF"/>
</dbReference>
<keyword evidence="5" id="KW-0539">Nucleus</keyword>
<evidence type="ECO:0000259" key="7">
    <source>
        <dbReference type="PROSITE" id="PS50888"/>
    </source>
</evidence>
<dbReference type="GO" id="GO:0046983">
    <property type="term" value="F:protein dimerization activity"/>
    <property type="evidence" value="ECO:0007669"/>
    <property type="project" value="InterPro"/>
</dbReference>
<evidence type="ECO:0000256" key="5">
    <source>
        <dbReference type="ARBA" id="ARBA00023242"/>
    </source>
</evidence>